<evidence type="ECO:0000256" key="1">
    <source>
        <dbReference type="ARBA" id="ARBA00002397"/>
    </source>
</evidence>
<dbReference type="EMBL" id="FNOW01000006">
    <property type="protein sequence ID" value="SDX55199.1"/>
    <property type="molecule type" value="Genomic_DNA"/>
</dbReference>
<dbReference type="Gene3D" id="1.20.58.300">
    <property type="entry name" value="FlgN-like"/>
    <property type="match status" value="1"/>
</dbReference>
<dbReference type="OrthoDB" id="5769550at2"/>
<evidence type="ECO:0000256" key="4">
    <source>
        <dbReference type="SAM" id="MobiDB-lite"/>
    </source>
</evidence>
<name>A0A1H3CP48_ALLWA</name>
<dbReference type="RefSeq" id="WP_091332310.1">
    <property type="nucleotide sequence ID" value="NZ_FNOW01000006.1"/>
</dbReference>
<dbReference type="AlphaFoldDB" id="A0A1H3CP48"/>
<keyword evidence="5" id="KW-0966">Cell projection</keyword>
<keyword evidence="5" id="KW-0282">Flagellum</keyword>
<protein>
    <submittedName>
        <fullName evidence="5">Flagella synthesis protein FlgN</fullName>
    </submittedName>
</protein>
<evidence type="ECO:0000256" key="2">
    <source>
        <dbReference type="ARBA" id="ARBA00007703"/>
    </source>
</evidence>
<dbReference type="SUPFAM" id="SSF140566">
    <property type="entry name" value="FlgN-like"/>
    <property type="match status" value="1"/>
</dbReference>
<sequence>MTTPDPSPAPRLTAADLARLAASLDRAITDMAHLEELMLEELRLLEAREVEQLQRILNDKQQLTARLAIETQHQQQWVEAAGFSFTPAGVERFTQTYADAETFGPRWATLLDCTRRCSLLNTQNARTVERHWRRVTATLKLLQGEDASTTYDPRGRTARGQRGRTISQA</sequence>
<dbReference type="InterPro" id="IPR036679">
    <property type="entry name" value="FlgN-like_sf"/>
</dbReference>
<dbReference type="InterPro" id="IPR007809">
    <property type="entry name" value="FlgN-like"/>
</dbReference>
<reference evidence="6" key="1">
    <citation type="submission" date="2016-10" db="EMBL/GenBank/DDBJ databases">
        <authorList>
            <person name="Varghese N."/>
            <person name="Submissions S."/>
        </authorList>
    </citation>
    <scope>NUCLEOTIDE SEQUENCE [LARGE SCALE GENOMIC DNA]</scope>
    <source>
        <strain evidence="6">DSM 173</strain>
    </source>
</reference>
<evidence type="ECO:0000256" key="3">
    <source>
        <dbReference type="ARBA" id="ARBA00022795"/>
    </source>
</evidence>
<dbReference type="Proteomes" id="UP000198672">
    <property type="component" value="Unassembled WGS sequence"/>
</dbReference>
<keyword evidence="6" id="KW-1185">Reference proteome</keyword>
<organism evidence="5 6">
    <name type="scientific">Allochromatium warmingii</name>
    <name type="common">Chromatium warmingii</name>
    <dbReference type="NCBI Taxonomy" id="61595"/>
    <lineage>
        <taxon>Bacteria</taxon>
        <taxon>Pseudomonadati</taxon>
        <taxon>Pseudomonadota</taxon>
        <taxon>Gammaproteobacteria</taxon>
        <taxon>Chromatiales</taxon>
        <taxon>Chromatiaceae</taxon>
        <taxon>Allochromatium</taxon>
    </lineage>
</organism>
<dbReference type="Pfam" id="PF05130">
    <property type="entry name" value="FlgN"/>
    <property type="match status" value="1"/>
</dbReference>
<proteinExistence type="inferred from homology"/>
<dbReference type="STRING" id="61595.SAMN05421644_10665"/>
<evidence type="ECO:0000313" key="5">
    <source>
        <dbReference type="EMBL" id="SDX55199.1"/>
    </source>
</evidence>
<dbReference type="GO" id="GO:0044780">
    <property type="term" value="P:bacterial-type flagellum assembly"/>
    <property type="evidence" value="ECO:0007669"/>
    <property type="project" value="InterPro"/>
</dbReference>
<comment type="function">
    <text evidence="1">Required for the efficient initiation of filament assembly.</text>
</comment>
<feature type="region of interest" description="Disordered" evidence="4">
    <location>
        <begin position="146"/>
        <end position="169"/>
    </location>
</feature>
<accession>A0A1H3CP48</accession>
<evidence type="ECO:0000313" key="6">
    <source>
        <dbReference type="Proteomes" id="UP000198672"/>
    </source>
</evidence>
<gene>
    <name evidence="5" type="ORF">SAMN05421644_10665</name>
</gene>
<keyword evidence="3" id="KW-1005">Bacterial flagellum biogenesis</keyword>
<comment type="similarity">
    <text evidence="2">Belongs to the FlgN family.</text>
</comment>
<keyword evidence="5" id="KW-0969">Cilium</keyword>